<gene>
    <name evidence="1" type="ORF">GMARGA_LOCUS40030</name>
</gene>
<feature type="non-terminal residue" evidence="1">
    <location>
        <position position="1"/>
    </location>
</feature>
<evidence type="ECO:0000313" key="2">
    <source>
        <dbReference type="Proteomes" id="UP000789901"/>
    </source>
</evidence>
<evidence type="ECO:0000313" key="1">
    <source>
        <dbReference type="EMBL" id="CAG8850078.1"/>
    </source>
</evidence>
<organism evidence="1 2">
    <name type="scientific">Gigaspora margarita</name>
    <dbReference type="NCBI Taxonomy" id="4874"/>
    <lineage>
        <taxon>Eukaryota</taxon>
        <taxon>Fungi</taxon>
        <taxon>Fungi incertae sedis</taxon>
        <taxon>Mucoromycota</taxon>
        <taxon>Glomeromycotina</taxon>
        <taxon>Glomeromycetes</taxon>
        <taxon>Diversisporales</taxon>
        <taxon>Gigasporaceae</taxon>
        <taxon>Gigaspora</taxon>
    </lineage>
</organism>
<name>A0ABN7X7N1_GIGMA</name>
<accession>A0ABN7X7N1</accession>
<proteinExistence type="predicted"/>
<sequence>MDFSIFDKDNKNTESFQNTTLTNLIHKLSCDTEEEFMKLNNTKTKNKCKAYYFYKYFKAYLTAATKNDEIIQL</sequence>
<dbReference type="EMBL" id="CAJVQB010099397">
    <property type="protein sequence ID" value="CAG8850078.1"/>
    <property type="molecule type" value="Genomic_DNA"/>
</dbReference>
<dbReference type="Proteomes" id="UP000789901">
    <property type="component" value="Unassembled WGS sequence"/>
</dbReference>
<reference evidence="1 2" key="1">
    <citation type="submission" date="2021-06" db="EMBL/GenBank/DDBJ databases">
        <authorList>
            <person name="Kallberg Y."/>
            <person name="Tangrot J."/>
            <person name="Rosling A."/>
        </authorList>
    </citation>
    <scope>NUCLEOTIDE SEQUENCE [LARGE SCALE GENOMIC DNA]</scope>
    <source>
        <strain evidence="1 2">120-4 pot B 10/14</strain>
    </source>
</reference>
<feature type="non-terminal residue" evidence="1">
    <location>
        <position position="73"/>
    </location>
</feature>
<comment type="caution">
    <text evidence="1">The sequence shown here is derived from an EMBL/GenBank/DDBJ whole genome shotgun (WGS) entry which is preliminary data.</text>
</comment>
<keyword evidence="2" id="KW-1185">Reference proteome</keyword>
<protein>
    <submittedName>
        <fullName evidence="1">24376_t:CDS:1</fullName>
    </submittedName>
</protein>